<evidence type="ECO:0000256" key="1">
    <source>
        <dbReference type="ARBA" id="ARBA00023015"/>
    </source>
</evidence>
<protein>
    <submittedName>
        <fullName evidence="5">GntR family transcriptional regulator</fullName>
    </submittedName>
</protein>
<dbReference type="InterPro" id="IPR036388">
    <property type="entry name" value="WH-like_DNA-bd_sf"/>
</dbReference>
<dbReference type="GO" id="GO:0003677">
    <property type="term" value="F:DNA binding"/>
    <property type="evidence" value="ECO:0007669"/>
    <property type="project" value="UniProtKB-KW"/>
</dbReference>
<feature type="domain" description="GntR C-terminal" evidence="4">
    <location>
        <begin position="82"/>
        <end position="204"/>
    </location>
</feature>
<dbReference type="Pfam" id="PF07729">
    <property type="entry name" value="FCD"/>
    <property type="match status" value="1"/>
</dbReference>
<reference evidence="5" key="2">
    <citation type="submission" date="2020-09" db="EMBL/GenBank/DDBJ databases">
        <authorList>
            <person name="Sun Q."/>
            <person name="Ohkuma M."/>
        </authorList>
    </citation>
    <scope>NUCLEOTIDE SEQUENCE</scope>
    <source>
        <strain evidence="5">JCM 3346</strain>
    </source>
</reference>
<evidence type="ECO:0000256" key="3">
    <source>
        <dbReference type="ARBA" id="ARBA00023163"/>
    </source>
</evidence>
<dbReference type="InterPro" id="IPR036390">
    <property type="entry name" value="WH_DNA-bd_sf"/>
</dbReference>
<dbReference type="Gene3D" id="1.20.120.530">
    <property type="entry name" value="GntR ligand-binding domain-like"/>
    <property type="match status" value="1"/>
</dbReference>
<dbReference type="InterPro" id="IPR011711">
    <property type="entry name" value="GntR_C"/>
</dbReference>
<sequence length="216" mass="22977">MVEGIRVTGVVDAVAEALRAAAIGGELEPDRPVTEAWVAARFAVARPSAKAAIEKLVGEGVLERAAHRSARVRRLDADAVRDVYRTRRRIESAAIRELAATRSRPDAAAEADAEIATHLGGSSVDIVDPDLRFHSAIVDALGSERTSRAYRSLIEEVRQCMAQVQGRGLISVDTILAEHERILELIAAGDAEAAVAVLAEHLGRAEERLAAAVAAP</sequence>
<dbReference type="SUPFAM" id="SSF48008">
    <property type="entry name" value="GntR ligand-binding domain-like"/>
    <property type="match status" value="1"/>
</dbReference>
<dbReference type="EMBL" id="BMRJ01000001">
    <property type="protein sequence ID" value="GGR17060.1"/>
    <property type="molecule type" value="Genomic_DNA"/>
</dbReference>
<keyword evidence="3" id="KW-0804">Transcription</keyword>
<dbReference type="Proteomes" id="UP000610303">
    <property type="component" value="Unassembled WGS sequence"/>
</dbReference>
<evidence type="ECO:0000313" key="6">
    <source>
        <dbReference type="Proteomes" id="UP000610303"/>
    </source>
</evidence>
<comment type="caution">
    <text evidence="5">The sequence shown here is derived from an EMBL/GenBank/DDBJ whole genome shotgun (WGS) entry which is preliminary data.</text>
</comment>
<dbReference type="SUPFAM" id="SSF46785">
    <property type="entry name" value="Winged helix' DNA-binding domain"/>
    <property type="match status" value="1"/>
</dbReference>
<dbReference type="InterPro" id="IPR000524">
    <property type="entry name" value="Tscrpt_reg_HTH_GntR"/>
</dbReference>
<organism evidence="5 6">
    <name type="scientific">Agromyces mediolanus</name>
    <name type="common">Corynebacterium mediolanum</name>
    <dbReference type="NCBI Taxonomy" id="41986"/>
    <lineage>
        <taxon>Bacteria</taxon>
        <taxon>Bacillati</taxon>
        <taxon>Actinomycetota</taxon>
        <taxon>Actinomycetes</taxon>
        <taxon>Micrococcales</taxon>
        <taxon>Microbacteriaceae</taxon>
        <taxon>Agromyces</taxon>
    </lineage>
</organism>
<name>A0A918CCD1_AGRME</name>
<dbReference type="GO" id="GO:0003700">
    <property type="term" value="F:DNA-binding transcription factor activity"/>
    <property type="evidence" value="ECO:0007669"/>
    <property type="project" value="InterPro"/>
</dbReference>
<keyword evidence="1" id="KW-0805">Transcription regulation</keyword>
<evidence type="ECO:0000256" key="2">
    <source>
        <dbReference type="ARBA" id="ARBA00023125"/>
    </source>
</evidence>
<gene>
    <name evidence="5" type="ORF">GCM10010196_07270</name>
</gene>
<evidence type="ECO:0000313" key="5">
    <source>
        <dbReference type="EMBL" id="GGR17060.1"/>
    </source>
</evidence>
<dbReference type="PANTHER" id="PTHR43537">
    <property type="entry name" value="TRANSCRIPTIONAL REGULATOR, GNTR FAMILY"/>
    <property type="match status" value="1"/>
</dbReference>
<dbReference type="Gene3D" id="1.10.10.10">
    <property type="entry name" value="Winged helix-like DNA-binding domain superfamily/Winged helix DNA-binding domain"/>
    <property type="match status" value="1"/>
</dbReference>
<reference evidence="5" key="1">
    <citation type="journal article" date="2014" name="Int. J. Syst. Evol. Microbiol.">
        <title>Complete genome sequence of Corynebacterium casei LMG S-19264T (=DSM 44701T), isolated from a smear-ripened cheese.</title>
        <authorList>
            <consortium name="US DOE Joint Genome Institute (JGI-PGF)"/>
            <person name="Walter F."/>
            <person name="Albersmeier A."/>
            <person name="Kalinowski J."/>
            <person name="Ruckert C."/>
        </authorList>
    </citation>
    <scope>NUCLEOTIDE SEQUENCE</scope>
    <source>
        <strain evidence="5">JCM 3346</strain>
    </source>
</reference>
<dbReference type="SMART" id="SM00895">
    <property type="entry name" value="FCD"/>
    <property type="match status" value="1"/>
</dbReference>
<dbReference type="PANTHER" id="PTHR43537:SF5">
    <property type="entry name" value="UXU OPERON TRANSCRIPTIONAL REGULATOR"/>
    <property type="match status" value="1"/>
</dbReference>
<evidence type="ECO:0000259" key="4">
    <source>
        <dbReference type="SMART" id="SM00895"/>
    </source>
</evidence>
<dbReference type="AlphaFoldDB" id="A0A918CCD1"/>
<dbReference type="Pfam" id="PF00392">
    <property type="entry name" value="GntR"/>
    <property type="match status" value="1"/>
</dbReference>
<keyword evidence="6" id="KW-1185">Reference proteome</keyword>
<keyword evidence="2" id="KW-0238">DNA-binding</keyword>
<dbReference type="InterPro" id="IPR008920">
    <property type="entry name" value="TF_FadR/GntR_C"/>
</dbReference>
<dbReference type="RefSeq" id="WP_189083920.1">
    <property type="nucleotide sequence ID" value="NZ_BMRJ01000001.1"/>
</dbReference>
<accession>A0A918CCD1</accession>
<proteinExistence type="predicted"/>